<feature type="signal peptide" evidence="1">
    <location>
        <begin position="1"/>
        <end position="31"/>
    </location>
</feature>
<dbReference type="STRING" id="927083.DB32_001302"/>
<feature type="chain" id="PRO_5002512260" description="Tat (Twin-arginine translocation) pathway signal sequence domain protein" evidence="1">
    <location>
        <begin position="32"/>
        <end position="470"/>
    </location>
</feature>
<keyword evidence="3" id="KW-1185">Reference proteome</keyword>
<dbReference type="InterPro" id="IPR011447">
    <property type="entry name" value="DUF1552"/>
</dbReference>
<sequence length="470" mass="50524">MRLSRRFVLRAAGVSLALPVLESLAPSTAKAAPEDETFAIFFRQANGVAQAQRTELGDEPERFWPRNTGALTDASISGRALEELGSVKQHLLVVGGLDMQGYDYGDGHARGALQCLTARGPTVPRAGGDSEAAGESIDHRIGRELNPDGRDSLFLYAGRTGGWLGGPCISYRGPAQRRAALNNPLDAYRAITGGTSGGSDEAARLSALRQRGVDDLVRGQMSRILAHPRLSTTDRRRLELHRDSIRDVEITLSCRMTADQERALEGASPGFDSTDGDETLETARLHMDVAALAVACGYTRSVAIQVGSGNDGATRFRHSTTRVLMENYHYISHRRLSHDSSGGIIAGADALHGDIDRQFARTFLHLVNRLRAITQADGTPLLDRGVACWLNDLSNGPPHGRNNVPWVLAGSANGFLRQGQYVVIDDGDPNHHKLLNTIGSAVGLRNGAGYLDNFGDPALSRGVLDELIAT</sequence>
<name>A0A0F6YGN8_9BACT</name>
<dbReference type="EMBL" id="CP011125">
    <property type="protein sequence ID" value="AKF04153.1"/>
    <property type="molecule type" value="Genomic_DNA"/>
</dbReference>
<proteinExistence type="predicted"/>
<dbReference type="KEGG" id="samy:DB32_001302"/>
<organism evidence="2 3">
    <name type="scientific">Sandaracinus amylolyticus</name>
    <dbReference type="NCBI Taxonomy" id="927083"/>
    <lineage>
        <taxon>Bacteria</taxon>
        <taxon>Pseudomonadati</taxon>
        <taxon>Myxococcota</taxon>
        <taxon>Polyangia</taxon>
        <taxon>Polyangiales</taxon>
        <taxon>Sandaracinaceae</taxon>
        <taxon>Sandaracinus</taxon>
    </lineage>
</organism>
<keyword evidence="1" id="KW-0732">Signal</keyword>
<protein>
    <recommendedName>
        <fullName evidence="4">Tat (Twin-arginine translocation) pathway signal sequence domain protein</fullName>
    </recommendedName>
</protein>
<dbReference type="RefSeq" id="WP_053231525.1">
    <property type="nucleotide sequence ID" value="NZ_CP011125.1"/>
</dbReference>
<accession>A0A0F6YGN8</accession>
<dbReference type="InterPro" id="IPR006311">
    <property type="entry name" value="TAT_signal"/>
</dbReference>
<dbReference type="PROSITE" id="PS51318">
    <property type="entry name" value="TAT"/>
    <property type="match status" value="1"/>
</dbReference>
<dbReference type="Proteomes" id="UP000034883">
    <property type="component" value="Chromosome"/>
</dbReference>
<evidence type="ECO:0000313" key="3">
    <source>
        <dbReference type="Proteomes" id="UP000034883"/>
    </source>
</evidence>
<gene>
    <name evidence="2" type="ORF">DB32_001302</name>
</gene>
<evidence type="ECO:0000313" key="2">
    <source>
        <dbReference type="EMBL" id="AKF04153.1"/>
    </source>
</evidence>
<dbReference type="OrthoDB" id="5482270at2"/>
<dbReference type="AlphaFoldDB" id="A0A0F6YGN8"/>
<reference evidence="2 3" key="1">
    <citation type="submission" date="2015-03" db="EMBL/GenBank/DDBJ databases">
        <title>Genome assembly of Sandaracinus amylolyticus DSM 53668.</title>
        <authorList>
            <person name="Sharma G."/>
            <person name="Subramanian S."/>
        </authorList>
    </citation>
    <scope>NUCLEOTIDE SEQUENCE [LARGE SCALE GENOMIC DNA]</scope>
    <source>
        <strain evidence="2 3">DSM 53668</strain>
    </source>
</reference>
<dbReference type="Pfam" id="PF07586">
    <property type="entry name" value="HXXSHH"/>
    <property type="match status" value="1"/>
</dbReference>
<evidence type="ECO:0008006" key="4">
    <source>
        <dbReference type="Google" id="ProtNLM"/>
    </source>
</evidence>
<evidence type="ECO:0000256" key="1">
    <source>
        <dbReference type="SAM" id="SignalP"/>
    </source>
</evidence>